<evidence type="ECO:0000313" key="1">
    <source>
        <dbReference type="EMBL" id="GFH16590.1"/>
    </source>
</evidence>
<name>A0A699Z4U4_HAELA</name>
<dbReference type="EMBL" id="BLLF01001019">
    <property type="protein sequence ID" value="GFH16590.1"/>
    <property type="molecule type" value="Genomic_DNA"/>
</dbReference>
<gene>
    <name evidence="1" type="ORF">HaLaN_13033</name>
</gene>
<organism evidence="1 2">
    <name type="scientific">Haematococcus lacustris</name>
    <name type="common">Green alga</name>
    <name type="synonym">Haematococcus pluvialis</name>
    <dbReference type="NCBI Taxonomy" id="44745"/>
    <lineage>
        <taxon>Eukaryota</taxon>
        <taxon>Viridiplantae</taxon>
        <taxon>Chlorophyta</taxon>
        <taxon>core chlorophytes</taxon>
        <taxon>Chlorophyceae</taxon>
        <taxon>CS clade</taxon>
        <taxon>Chlamydomonadales</taxon>
        <taxon>Haematococcaceae</taxon>
        <taxon>Haematococcus</taxon>
    </lineage>
</organism>
<reference evidence="1 2" key="1">
    <citation type="submission" date="2020-02" db="EMBL/GenBank/DDBJ databases">
        <title>Draft genome sequence of Haematococcus lacustris strain NIES-144.</title>
        <authorList>
            <person name="Morimoto D."/>
            <person name="Nakagawa S."/>
            <person name="Yoshida T."/>
            <person name="Sawayama S."/>
        </authorList>
    </citation>
    <scope>NUCLEOTIDE SEQUENCE [LARGE SCALE GENOMIC DNA]</scope>
    <source>
        <strain evidence="1 2">NIES-144</strain>
    </source>
</reference>
<protein>
    <submittedName>
        <fullName evidence="1">Uncharacterized protein</fullName>
    </submittedName>
</protein>
<evidence type="ECO:0000313" key="2">
    <source>
        <dbReference type="Proteomes" id="UP000485058"/>
    </source>
</evidence>
<proteinExistence type="predicted"/>
<accession>A0A699Z4U4</accession>
<sequence>MTGALAADTTKFTAPGQDFRRYIAKERRAVSIPGPRHMQSWTAALHDPYNQDS</sequence>
<dbReference type="Proteomes" id="UP000485058">
    <property type="component" value="Unassembled WGS sequence"/>
</dbReference>
<feature type="non-terminal residue" evidence="1">
    <location>
        <position position="1"/>
    </location>
</feature>
<dbReference type="AlphaFoldDB" id="A0A699Z4U4"/>
<comment type="caution">
    <text evidence="1">The sequence shown here is derived from an EMBL/GenBank/DDBJ whole genome shotgun (WGS) entry which is preliminary data.</text>
</comment>
<keyword evidence="2" id="KW-1185">Reference proteome</keyword>